<gene>
    <name evidence="3" type="ORF">BH720_03955</name>
</gene>
<dbReference type="AlphaFoldDB" id="A0A1E5QPD3"/>
<reference evidence="3" key="1">
    <citation type="submission" date="2016-09" db="EMBL/GenBank/DDBJ databases">
        <title>Draft genome of thermotolerant cyanobacterium Desertifilum sp. strain IPPAS B-1220.</title>
        <authorList>
            <person name="Sinetova M.A."/>
            <person name="Bolakhan K."/>
            <person name="Zayadan B.K."/>
            <person name="Mironov K.S."/>
            <person name="Ustinova V."/>
            <person name="Kupriyanova E.V."/>
            <person name="Sidorov R.A."/>
            <person name="Skrypnik A.N."/>
            <person name="Gogoleva N.E."/>
            <person name="Gogolev Y.V."/>
            <person name="Los D.A."/>
        </authorList>
    </citation>
    <scope>NUCLEOTIDE SEQUENCE [LARGE SCALE GENOMIC DNA]</scope>
    <source>
        <strain evidence="3">IPPAS B-1220</strain>
    </source>
</reference>
<dbReference type="OrthoDB" id="2873672at2"/>
<keyword evidence="1" id="KW-1133">Transmembrane helix</keyword>
<dbReference type="Pfam" id="PF09990">
    <property type="entry name" value="DUF2231"/>
    <property type="match status" value="1"/>
</dbReference>
<dbReference type="InterPro" id="IPR019251">
    <property type="entry name" value="DUF2231_TM"/>
</dbReference>
<keyword evidence="1" id="KW-0472">Membrane</keyword>
<feature type="transmembrane region" description="Helical" evidence="1">
    <location>
        <begin position="113"/>
        <end position="135"/>
    </location>
</feature>
<evidence type="ECO:0000313" key="3">
    <source>
        <dbReference type="EMBL" id="OEJ76509.1"/>
    </source>
</evidence>
<proteinExistence type="predicted"/>
<evidence type="ECO:0000256" key="1">
    <source>
        <dbReference type="SAM" id="Phobius"/>
    </source>
</evidence>
<organism evidence="3">
    <name type="scientific">Desertifilum tharense IPPAS B-1220</name>
    <dbReference type="NCBI Taxonomy" id="1781255"/>
    <lineage>
        <taxon>Bacteria</taxon>
        <taxon>Bacillati</taxon>
        <taxon>Cyanobacteriota</taxon>
        <taxon>Cyanophyceae</taxon>
        <taxon>Desertifilales</taxon>
        <taxon>Desertifilaceae</taxon>
        <taxon>Desertifilum</taxon>
    </lineage>
</organism>
<sequence length="183" mass="19801">METQTPTSQTQHTPYPDIPPVIRSLDSEYVDKGITSTVNIAGHPLHPVIVIFPVAFLVGAWLADIGYWLTSDPFWARGAIWLLLGGLITGLVAGIIGMFDFTRIKRARKHSAGWAHMYGNIIAIVLTAINLGLRWGDMTEAVIPTGLILSTLVAVLLGVSGWFGGELTFRHKIGVIGPSSQES</sequence>
<feature type="transmembrane region" description="Helical" evidence="1">
    <location>
        <begin position="80"/>
        <end position="101"/>
    </location>
</feature>
<protein>
    <recommendedName>
        <fullName evidence="2">DUF2231 domain-containing protein</fullName>
    </recommendedName>
</protein>
<accession>A0A1E5QPD3</accession>
<feature type="transmembrane region" description="Helical" evidence="1">
    <location>
        <begin position="141"/>
        <end position="163"/>
    </location>
</feature>
<feature type="domain" description="DUF2231" evidence="2">
    <location>
        <begin position="42"/>
        <end position="175"/>
    </location>
</feature>
<dbReference type="RefSeq" id="WP_069965862.1">
    <property type="nucleotide sequence ID" value="NZ_CM124774.1"/>
</dbReference>
<comment type="caution">
    <text evidence="3">The sequence shown here is derived from an EMBL/GenBank/DDBJ whole genome shotgun (WGS) entry which is preliminary data.</text>
</comment>
<keyword evidence="1" id="KW-0812">Transmembrane</keyword>
<evidence type="ECO:0000259" key="2">
    <source>
        <dbReference type="Pfam" id="PF09990"/>
    </source>
</evidence>
<feature type="transmembrane region" description="Helical" evidence="1">
    <location>
        <begin position="48"/>
        <end position="68"/>
    </location>
</feature>
<dbReference type="EMBL" id="MJGC01000037">
    <property type="protein sequence ID" value="OEJ76509.1"/>
    <property type="molecule type" value="Genomic_DNA"/>
</dbReference>
<name>A0A1E5QPD3_9CYAN</name>
<dbReference type="STRING" id="1781255.BH720_03955"/>